<dbReference type="RefSeq" id="WP_152537310.1">
    <property type="nucleotide sequence ID" value="NZ_AYZF01000008.1"/>
</dbReference>
<reference evidence="2 3" key="1">
    <citation type="journal article" date="2015" name="Genome Announc.">
        <title>Expanding the biotechnology potential of lactobacilli through comparative genomics of 213 strains and associated genera.</title>
        <authorList>
            <person name="Sun Z."/>
            <person name="Harris H.M."/>
            <person name="McCann A."/>
            <person name="Guo C."/>
            <person name="Argimon S."/>
            <person name="Zhang W."/>
            <person name="Yang X."/>
            <person name="Jeffery I.B."/>
            <person name="Cooney J.C."/>
            <person name="Kagawa T.F."/>
            <person name="Liu W."/>
            <person name="Song Y."/>
            <person name="Salvetti E."/>
            <person name="Wrobel A."/>
            <person name="Rasinkangas P."/>
            <person name="Parkhill J."/>
            <person name="Rea M.C."/>
            <person name="O'Sullivan O."/>
            <person name="Ritari J."/>
            <person name="Douillard F.P."/>
            <person name="Paul Ross R."/>
            <person name="Yang R."/>
            <person name="Briner A.E."/>
            <person name="Felis G.E."/>
            <person name="de Vos W.M."/>
            <person name="Barrangou R."/>
            <person name="Klaenhammer T.R."/>
            <person name="Caufield P.W."/>
            <person name="Cui Y."/>
            <person name="Zhang H."/>
            <person name="O'Toole P.W."/>
        </authorList>
    </citation>
    <scope>NUCLEOTIDE SEQUENCE [LARGE SCALE GENOMIC DNA]</scope>
    <source>
        <strain evidence="2 3">DSM 21376</strain>
    </source>
</reference>
<feature type="transmembrane region" description="Helical" evidence="1">
    <location>
        <begin position="44"/>
        <end position="66"/>
    </location>
</feature>
<evidence type="ECO:0000313" key="3">
    <source>
        <dbReference type="Proteomes" id="UP000050961"/>
    </source>
</evidence>
<feature type="transmembrane region" description="Helical" evidence="1">
    <location>
        <begin position="12"/>
        <end position="32"/>
    </location>
</feature>
<protein>
    <submittedName>
        <fullName evidence="2">Uncharacterized protein</fullName>
    </submittedName>
</protein>
<keyword evidence="1" id="KW-0472">Membrane</keyword>
<dbReference type="STRING" id="1423806.FD15_GL000168"/>
<gene>
    <name evidence="2" type="ORF">FD15_GL000168</name>
</gene>
<evidence type="ECO:0000313" key="2">
    <source>
        <dbReference type="EMBL" id="KRN06620.1"/>
    </source>
</evidence>
<dbReference type="EMBL" id="AYZF01000008">
    <property type="protein sequence ID" value="KRN06620.1"/>
    <property type="molecule type" value="Genomic_DNA"/>
</dbReference>
<dbReference type="AlphaFoldDB" id="A0A0R2E1D1"/>
<keyword evidence="1" id="KW-1133">Transmembrane helix</keyword>
<proteinExistence type="predicted"/>
<comment type="caution">
    <text evidence="2">The sequence shown here is derived from an EMBL/GenBank/DDBJ whole genome shotgun (WGS) entry which is preliminary data.</text>
</comment>
<accession>A0A0R2E1D1</accession>
<organism evidence="2 3">
    <name type="scientific">Liquorilactobacillus sucicola DSM 21376 = JCM 15457</name>
    <dbReference type="NCBI Taxonomy" id="1423806"/>
    <lineage>
        <taxon>Bacteria</taxon>
        <taxon>Bacillati</taxon>
        <taxon>Bacillota</taxon>
        <taxon>Bacilli</taxon>
        <taxon>Lactobacillales</taxon>
        <taxon>Lactobacillaceae</taxon>
        <taxon>Liquorilactobacillus</taxon>
    </lineage>
</organism>
<dbReference type="Proteomes" id="UP000050961">
    <property type="component" value="Unassembled WGS sequence"/>
</dbReference>
<sequence>MILSRSGNDQFILLLVNTLLGIGSIVGGIIMMSRWFSFKKTEAAFYFFAGVSFLLGDGLMTFMVLLK</sequence>
<keyword evidence="3" id="KW-1185">Reference proteome</keyword>
<dbReference type="PATRIC" id="fig|1423806.3.peg.171"/>
<name>A0A0R2E1D1_9LACO</name>
<keyword evidence="1" id="KW-0812">Transmembrane</keyword>
<evidence type="ECO:0000256" key="1">
    <source>
        <dbReference type="SAM" id="Phobius"/>
    </source>
</evidence>